<dbReference type="NCBIfam" id="TIGR01297">
    <property type="entry name" value="CDF"/>
    <property type="match status" value="1"/>
</dbReference>
<sequence length="417" mass="45118">MALKKTTRLVLLGAMLGAFMVVELTFGYISNSLALIADSFHMLSDVLSVIVGWYAIKLASRSAVNTNKYTYGWQRAEVLGALINGVFLLALTFIIMVEAIQRFVEPSEVENPWMVLYVGIVGLAINLIGLLLFHEHGHSHGHSHGGHAHGKSKTSGTSIPTESALSPSDIEEIPALPLEQRAGIIQIATIIQDSDSDLPSSATSQRPSHAKKHDHGSSLNMRGVFLHVLGDALGSVGVIISALCLIFVPNHPRWTIYVDPICSVAIALIILTSTIPLVKSASYILLQTVPISVSIDRVREDICRVPGVAGVHELHVWQLSETKTVATVHVLMAGSIRGEDGEEHPVDYMTVTANVKKLLHGYGIHSSTIQPEHVDEGVHLVGTSGRRRSTTPGTSAEGDEVVSIRWCVAFLAYWTAY</sequence>
<dbReference type="InterPro" id="IPR027469">
    <property type="entry name" value="Cation_efflux_TMD_sf"/>
</dbReference>
<dbReference type="EMBL" id="JADGJD010000168">
    <property type="protein sequence ID" value="KAJ3053961.1"/>
    <property type="molecule type" value="Genomic_DNA"/>
</dbReference>
<organism evidence="12 13">
    <name type="scientific">Rhizophlyctis rosea</name>
    <dbReference type="NCBI Taxonomy" id="64517"/>
    <lineage>
        <taxon>Eukaryota</taxon>
        <taxon>Fungi</taxon>
        <taxon>Fungi incertae sedis</taxon>
        <taxon>Chytridiomycota</taxon>
        <taxon>Chytridiomycota incertae sedis</taxon>
        <taxon>Chytridiomycetes</taxon>
        <taxon>Rhizophlyctidales</taxon>
        <taxon>Rhizophlyctidaceae</taxon>
        <taxon>Rhizophlyctis</taxon>
    </lineage>
</organism>
<comment type="caution">
    <text evidence="12">The sequence shown here is derived from an EMBL/GenBank/DDBJ whole genome shotgun (WGS) entry which is preliminary data.</text>
</comment>
<dbReference type="PANTHER" id="PTHR45820">
    <property type="entry name" value="FI23527P1"/>
    <property type="match status" value="1"/>
</dbReference>
<evidence type="ECO:0000259" key="10">
    <source>
        <dbReference type="Pfam" id="PF01545"/>
    </source>
</evidence>
<dbReference type="Pfam" id="PF16916">
    <property type="entry name" value="ZT_dimer"/>
    <property type="match status" value="1"/>
</dbReference>
<evidence type="ECO:0000256" key="8">
    <source>
        <dbReference type="SAM" id="MobiDB-lite"/>
    </source>
</evidence>
<evidence type="ECO:0000313" key="12">
    <source>
        <dbReference type="EMBL" id="KAJ3053961.1"/>
    </source>
</evidence>
<dbReference type="Proteomes" id="UP001212841">
    <property type="component" value="Unassembled WGS sequence"/>
</dbReference>
<evidence type="ECO:0000256" key="2">
    <source>
        <dbReference type="ARBA" id="ARBA00008873"/>
    </source>
</evidence>
<gene>
    <name evidence="12" type="ORF">HK097_002980</name>
</gene>
<dbReference type="InterPro" id="IPR036837">
    <property type="entry name" value="Cation_efflux_CTD_sf"/>
</dbReference>
<evidence type="ECO:0000256" key="7">
    <source>
        <dbReference type="ARBA" id="ARBA00023136"/>
    </source>
</evidence>
<feature type="transmembrane region" description="Helical" evidence="9">
    <location>
        <begin position="254"/>
        <end position="278"/>
    </location>
</feature>
<keyword evidence="4 9" id="KW-0812">Transmembrane</keyword>
<evidence type="ECO:0000256" key="5">
    <source>
        <dbReference type="ARBA" id="ARBA00022833"/>
    </source>
</evidence>
<keyword evidence="6 9" id="KW-1133">Transmembrane helix</keyword>
<feature type="compositionally biased region" description="Basic residues" evidence="8">
    <location>
        <begin position="141"/>
        <end position="152"/>
    </location>
</feature>
<evidence type="ECO:0000256" key="9">
    <source>
        <dbReference type="SAM" id="Phobius"/>
    </source>
</evidence>
<name>A0AAD5SG47_9FUNG</name>
<feature type="transmembrane region" description="Helical" evidence="9">
    <location>
        <begin position="9"/>
        <end position="29"/>
    </location>
</feature>
<dbReference type="Gene3D" id="1.20.1510.10">
    <property type="entry name" value="Cation efflux protein transmembrane domain"/>
    <property type="match status" value="1"/>
</dbReference>
<proteinExistence type="inferred from homology"/>
<keyword evidence="3" id="KW-0813">Transport</keyword>
<feature type="transmembrane region" description="Helical" evidence="9">
    <location>
        <begin position="224"/>
        <end position="248"/>
    </location>
</feature>
<feature type="domain" description="Cation efflux protein cytoplasmic" evidence="11">
    <location>
        <begin position="294"/>
        <end position="343"/>
    </location>
</feature>
<protein>
    <recommendedName>
        <fullName evidence="14">Cation efflux protein</fullName>
    </recommendedName>
</protein>
<comment type="subcellular location">
    <subcellularLocation>
        <location evidence="1">Membrane</location>
        <topology evidence="1">Multi-pass membrane protein</topology>
    </subcellularLocation>
</comment>
<dbReference type="InterPro" id="IPR058533">
    <property type="entry name" value="Cation_efflux_TM"/>
</dbReference>
<keyword evidence="5" id="KW-0862">Zinc</keyword>
<feature type="region of interest" description="Disordered" evidence="8">
    <location>
        <begin position="141"/>
        <end position="165"/>
    </location>
</feature>
<dbReference type="GO" id="GO:0005385">
    <property type="term" value="F:zinc ion transmembrane transporter activity"/>
    <property type="evidence" value="ECO:0007669"/>
    <property type="project" value="TreeGrafter"/>
</dbReference>
<feature type="region of interest" description="Disordered" evidence="8">
    <location>
        <begin position="195"/>
        <end position="216"/>
    </location>
</feature>
<dbReference type="GO" id="GO:0006882">
    <property type="term" value="P:intracellular zinc ion homeostasis"/>
    <property type="evidence" value="ECO:0007669"/>
    <property type="project" value="TreeGrafter"/>
</dbReference>
<dbReference type="InterPro" id="IPR027470">
    <property type="entry name" value="Cation_efflux_CTD"/>
</dbReference>
<dbReference type="InterPro" id="IPR002524">
    <property type="entry name" value="Cation_efflux"/>
</dbReference>
<feature type="domain" description="Cation efflux protein transmembrane" evidence="10">
    <location>
        <begin position="13"/>
        <end position="286"/>
    </location>
</feature>
<dbReference type="SUPFAM" id="SSF160240">
    <property type="entry name" value="Cation efflux protein cytoplasmic domain-like"/>
    <property type="match status" value="1"/>
</dbReference>
<evidence type="ECO:0008006" key="14">
    <source>
        <dbReference type="Google" id="ProtNLM"/>
    </source>
</evidence>
<dbReference type="GO" id="GO:0016020">
    <property type="term" value="C:membrane"/>
    <property type="evidence" value="ECO:0007669"/>
    <property type="project" value="UniProtKB-SubCell"/>
</dbReference>
<evidence type="ECO:0000313" key="13">
    <source>
        <dbReference type="Proteomes" id="UP001212841"/>
    </source>
</evidence>
<evidence type="ECO:0000256" key="1">
    <source>
        <dbReference type="ARBA" id="ARBA00004141"/>
    </source>
</evidence>
<keyword evidence="13" id="KW-1185">Reference proteome</keyword>
<dbReference type="SUPFAM" id="SSF161111">
    <property type="entry name" value="Cation efflux protein transmembrane domain-like"/>
    <property type="match status" value="1"/>
</dbReference>
<feature type="compositionally biased region" description="Polar residues" evidence="8">
    <location>
        <begin position="195"/>
        <end position="207"/>
    </location>
</feature>
<keyword evidence="7 9" id="KW-0472">Membrane</keyword>
<evidence type="ECO:0000259" key="11">
    <source>
        <dbReference type="Pfam" id="PF16916"/>
    </source>
</evidence>
<feature type="transmembrane region" description="Helical" evidence="9">
    <location>
        <begin position="35"/>
        <end position="56"/>
    </location>
</feature>
<dbReference type="Pfam" id="PF01545">
    <property type="entry name" value="Cation_efflux"/>
    <property type="match status" value="1"/>
</dbReference>
<evidence type="ECO:0000256" key="6">
    <source>
        <dbReference type="ARBA" id="ARBA00022989"/>
    </source>
</evidence>
<feature type="transmembrane region" description="Helical" evidence="9">
    <location>
        <begin position="77"/>
        <end position="101"/>
    </location>
</feature>
<dbReference type="AlphaFoldDB" id="A0AAD5SG47"/>
<dbReference type="PANTHER" id="PTHR45820:SF4">
    <property type="entry name" value="ZINC TRANSPORTER 63C, ISOFORM F"/>
    <property type="match status" value="1"/>
</dbReference>
<evidence type="ECO:0000256" key="4">
    <source>
        <dbReference type="ARBA" id="ARBA00022692"/>
    </source>
</evidence>
<accession>A0AAD5SG47</accession>
<feature type="transmembrane region" description="Helical" evidence="9">
    <location>
        <begin position="113"/>
        <end position="133"/>
    </location>
</feature>
<reference evidence="12" key="1">
    <citation type="submission" date="2020-05" db="EMBL/GenBank/DDBJ databases">
        <title>Phylogenomic resolution of chytrid fungi.</title>
        <authorList>
            <person name="Stajich J.E."/>
            <person name="Amses K."/>
            <person name="Simmons R."/>
            <person name="Seto K."/>
            <person name="Myers J."/>
            <person name="Bonds A."/>
            <person name="Quandt C.A."/>
            <person name="Barry K."/>
            <person name="Liu P."/>
            <person name="Grigoriev I."/>
            <person name="Longcore J.E."/>
            <person name="James T.Y."/>
        </authorList>
    </citation>
    <scope>NUCLEOTIDE SEQUENCE</scope>
    <source>
        <strain evidence="12">JEL0318</strain>
    </source>
</reference>
<evidence type="ECO:0000256" key="3">
    <source>
        <dbReference type="ARBA" id="ARBA00022448"/>
    </source>
</evidence>
<comment type="similarity">
    <text evidence="2">Belongs to the cation diffusion facilitator (CDF) transporter (TC 2.A.4) family. SLC30A subfamily.</text>
</comment>